<dbReference type="InterPro" id="IPR051451">
    <property type="entry name" value="PhoH2-like"/>
</dbReference>
<gene>
    <name evidence="9" type="ORF">VISI1226_03245</name>
</gene>
<feature type="domain" description="PhoH-like protein" evidence="8">
    <location>
        <begin position="120"/>
        <end position="323"/>
    </location>
</feature>
<dbReference type="GO" id="GO:0005524">
    <property type="term" value="F:ATP binding"/>
    <property type="evidence" value="ECO:0007669"/>
    <property type="project" value="UniProtKB-KW"/>
</dbReference>
<evidence type="ECO:0000256" key="1">
    <source>
        <dbReference type="ARBA" id="ARBA00004496"/>
    </source>
</evidence>
<evidence type="ECO:0000256" key="2">
    <source>
        <dbReference type="ARBA" id="ARBA00010393"/>
    </source>
</evidence>
<sequence length="370" mass="41440">MSNKIVTLEINLEPSDNRRLASLCGPFDDNIKHLERRLGVEISYRGNFFTIVGKPHTSAAALEIIKTLYVNTAPVRGNIPDVEPDEIHLAIKETGVLEQDSESSIEHGKEVFIKTKKGVIKPRTPNQGQYLMNMVTHDISFGIGPAGTGKTYLAVAAAVDALERQEIRRILLTRPAVEAGEKLGFLPGDLSQKVDPYLRPLYDALFEMLGFEKVEKLIERNVIEVAPLAYMRGRTLNDAFIILDESQNTTVEQMKMFLTRIGFNSRAVITGDITQIDLPRGAKSGLRHAIEVLSEVDDISFNFFQSDDVVRHPVVARIVNAYEKWEAKDQKERKERDRIRREEREAQQAANQALVDAAATVSNTTAKESN</sequence>
<evidence type="ECO:0000256" key="5">
    <source>
        <dbReference type="ARBA" id="ARBA00022840"/>
    </source>
</evidence>
<dbReference type="OrthoDB" id="9805148at2"/>
<dbReference type="GO" id="GO:0005829">
    <property type="term" value="C:cytosol"/>
    <property type="evidence" value="ECO:0007669"/>
    <property type="project" value="TreeGrafter"/>
</dbReference>
<keyword evidence="5" id="KW-0067">ATP-binding</keyword>
<dbReference type="Proteomes" id="UP000006228">
    <property type="component" value="Unassembled WGS sequence"/>
</dbReference>
<proteinExistence type="inferred from homology"/>
<evidence type="ECO:0000256" key="7">
    <source>
        <dbReference type="SAM" id="MobiDB-lite"/>
    </source>
</evidence>
<dbReference type="GeneID" id="95571493"/>
<reference evidence="9 10" key="1">
    <citation type="journal article" date="2012" name="Int. J. Syst. Evol. Microbiol.">
        <title>Vibrio caribbeanicus sp. nov., isolated from the marine sponge Scleritoderma cyanea.</title>
        <authorList>
            <person name="Hoffmann M."/>
            <person name="Monday S.R."/>
            <person name="Allard M.W."/>
            <person name="Strain E.A."/>
            <person name="Whittaker P."/>
            <person name="Naum M."/>
            <person name="McCarthy P.J."/>
            <person name="Lopez J.V."/>
            <person name="Fischer M."/>
            <person name="Brown E.W."/>
        </authorList>
    </citation>
    <scope>NUCLEOTIDE SEQUENCE [LARGE SCALE GENOMIC DNA]</scope>
    <source>
        <strain evidence="10">DSMZ 21326</strain>
    </source>
</reference>
<keyword evidence="3" id="KW-0963">Cytoplasm</keyword>
<dbReference type="FunFam" id="3.40.50.300:FF:000013">
    <property type="entry name" value="PhoH family ATPase"/>
    <property type="match status" value="1"/>
</dbReference>
<evidence type="ECO:0000313" key="10">
    <source>
        <dbReference type="Proteomes" id="UP000006228"/>
    </source>
</evidence>
<evidence type="ECO:0000313" key="9">
    <source>
        <dbReference type="EMBL" id="EGA68035.1"/>
    </source>
</evidence>
<feature type="compositionally biased region" description="Low complexity" evidence="7">
    <location>
        <begin position="347"/>
        <end position="359"/>
    </location>
</feature>
<feature type="compositionally biased region" description="Polar residues" evidence="7">
    <location>
        <begin position="360"/>
        <end position="370"/>
    </location>
</feature>
<dbReference type="PANTHER" id="PTHR30473:SF1">
    <property type="entry name" value="PHOH-LIKE PROTEIN"/>
    <property type="match status" value="1"/>
</dbReference>
<dbReference type="InterPro" id="IPR027417">
    <property type="entry name" value="P-loop_NTPase"/>
</dbReference>
<comment type="subcellular location">
    <subcellularLocation>
        <location evidence="1">Cytoplasm</location>
    </subcellularLocation>
</comment>
<feature type="region of interest" description="Disordered" evidence="7">
    <location>
        <begin position="330"/>
        <end position="370"/>
    </location>
</feature>
<comment type="similarity">
    <text evidence="2">Belongs to the PhoH family.</text>
</comment>
<keyword evidence="4" id="KW-0547">Nucleotide-binding</keyword>
<evidence type="ECO:0000256" key="4">
    <source>
        <dbReference type="ARBA" id="ARBA00022741"/>
    </source>
</evidence>
<dbReference type="Pfam" id="PF02562">
    <property type="entry name" value="PhoH"/>
    <property type="match status" value="1"/>
</dbReference>
<evidence type="ECO:0000256" key="6">
    <source>
        <dbReference type="ARBA" id="ARBA00039970"/>
    </source>
</evidence>
<organism evidence="9 10">
    <name type="scientific">Vibrio sinaloensis DSM 21326</name>
    <dbReference type="NCBI Taxonomy" id="945550"/>
    <lineage>
        <taxon>Bacteria</taxon>
        <taxon>Pseudomonadati</taxon>
        <taxon>Pseudomonadota</taxon>
        <taxon>Gammaproteobacteria</taxon>
        <taxon>Vibrionales</taxon>
        <taxon>Vibrionaceae</taxon>
        <taxon>Vibrio</taxon>
        <taxon>Vibrio oreintalis group</taxon>
    </lineage>
</organism>
<dbReference type="eggNOG" id="COG1702">
    <property type="taxonomic scope" value="Bacteria"/>
</dbReference>
<dbReference type="SUPFAM" id="SSF52540">
    <property type="entry name" value="P-loop containing nucleoside triphosphate hydrolases"/>
    <property type="match status" value="1"/>
</dbReference>
<evidence type="ECO:0000256" key="3">
    <source>
        <dbReference type="ARBA" id="ARBA00022490"/>
    </source>
</evidence>
<evidence type="ECO:0000259" key="8">
    <source>
        <dbReference type="Pfam" id="PF02562"/>
    </source>
</evidence>
<dbReference type="InterPro" id="IPR003714">
    <property type="entry name" value="PhoH"/>
</dbReference>
<dbReference type="PANTHER" id="PTHR30473">
    <property type="entry name" value="PROTEIN PHOH"/>
    <property type="match status" value="1"/>
</dbReference>
<feature type="compositionally biased region" description="Basic and acidic residues" evidence="7">
    <location>
        <begin position="330"/>
        <end position="346"/>
    </location>
</feature>
<dbReference type="Gene3D" id="3.40.50.300">
    <property type="entry name" value="P-loop containing nucleotide triphosphate hydrolases"/>
    <property type="match status" value="1"/>
</dbReference>
<comment type="caution">
    <text evidence="9">The sequence shown here is derived from an EMBL/GenBank/DDBJ whole genome shotgun (WGS) entry which is preliminary data.</text>
</comment>
<dbReference type="EMBL" id="AEVT01000118">
    <property type="protein sequence ID" value="EGA68035.1"/>
    <property type="molecule type" value="Genomic_DNA"/>
</dbReference>
<dbReference type="AlphaFoldDB" id="E8MD81"/>
<accession>E8MD81</accession>
<protein>
    <recommendedName>
        <fullName evidence="6">PhoH-like protein</fullName>
    </recommendedName>
</protein>
<dbReference type="RefSeq" id="WP_008081452.1">
    <property type="nucleotide sequence ID" value="NZ_AEVT01000118.1"/>
</dbReference>
<name>E8MD81_PHOS4</name>